<reference evidence="2" key="2">
    <citation type="submission" date="2021-04" db="EMBL/GenBank/DDBJ databases">
        <authorList>
            <person name="Gilroy R."/>
        </authorList>
    </citation>
    <scope>NUCLEOTIDE SEQUENCE</scope>
    <source>
        <strain evidence="2">CHK178-16964</strain>
    </source>
</reference>
<dbReference type="EMBL" id="DWZA01000064">
    <property type="protein sequence ID" value="HJA71384.1"/>
    <property type="molecule type" value="Genomic_DNA"/>
</dbReference>
<proteinExistence type="predicted"/>
<gene>
    <name evidence="2" type="ORF">IAA07_07355</name>
</gene>
<keyword evidence="1" id="KW-0472">Membrane</keyword>
<dbReference type="Proteomes" id="UP000823900">
    <property type="component" value="Unassembled WGS sequence"/>
</dbReference>
<name>A0A9D2HJ13_9FIRM</name>
<feature type="transmembrane region" description="Helical" evidence="1">
    <location>
        <begin position="50"/>
        <end position="72"/>
    </location>
</feature>
<evidence type="ECO:0000256" key="1">
    <source>
        <dbReference type="SAM" id="Phobius"/>
    </source>
</evidence>
<comment type="caution">
    <text evidence="2">The sequence shown here is derived from an EMBL/GenBank/DDBJ whole genome shotgun (WGS) entry which is preliminary data.</text>
</comment>
<dbReference type="InterPro" id="IPR021215">
    <property type="entry name" value="DUF2752"/>
</dbReference>
<keyword evidence="1" id="KW-0812">Transmembrane</keyword>
<reference evidence="2" key="1">
    <citation type="journal article" date="2021" name="PeerJ">
        <title>Extensive microbial diversity within the chicken gut microbiome revealed by metagenomics and culture.</title>
        <authorList>
            <person name="Gilroy R."/>
            <person name="Ravi A."/>
            <person name="Getino M."/>
            <person name="Pursley I."/>
            <person name="Horton D.L."/>
            <person name="Alikhan N.F."/>
            <person name="Baker D."/>
            <person name="Gharbi K."/>
            <person name="Hall N."/>
            <person name="Watson M."/>
            <person name="Adriaenssens E.M."/>
            <person name="Foster-Nyarko E."/>
            <person name="Jarju S."/>
            <person name="Secka A."/>
            <person name="Antonio M."/>
            <person name="Oren A."/>
            <person name="Chaudhuri R.R."/>
            <person name="La Ragione R."/>
            <person name="Hildebrand F."/>
            <person name="Pallen M.J."/>
        </authorList>
    </citation>
    <scope>NUCLEOTIDE SEQUENCE</scope>
    <source>
        <strain evidence="2">CHK178-16964</strain>
    </source>
</reference>
<evidence type="ECO:0000313" key="2">
    <source>
        <dbReference type="EMBL" id="HJA71384.1"/>
    </source>
</evidence>
<feature type="transmembrane region" description="Helical" evidence="1">
    <location>
        <begin position="84"/>
        <end position="103"/>
    </location>
</feature>
<accession>A0A9D2HJ13</accession>
<dbReference type="AlphaFoldDB" id="A0A9D2HJ13"/>
<organism evidence="2 3">
    <name type="scientific">Candidatus Lachnoclostridium stercoravium</name>
    <dbReference type="NCBI Taxonomy" id="2838633"/>
    <lineage>
        <taxon>Bacteria</taxon>
        <taxon>Bacillati</taxon>
        <taxon>Bacillota</taxon>
        <taxon>Clostridia</taxon>
        <taxon>Lachnospirales</taxon>
        <taxon>Lachnospiraceae</taxon>
    </lineage>
</organism>
<evidence type="ECO:0000313" key="3">
    <source>
        <dbReference type="Proteomes" id="UP000823900"/>
    </source>
</evidence>
<dbReference type="Pfam" id="PF10825">
    <property type="entry name" value="DUF2752"/>
    <property type="match status" value="1"/>
</dbReference>
<sequence>MTDQIIEFISTLFGQGFPCLFHLVTGLYCPGCGGTRAVRYLLHGQLGKSLFYNPVVLYGAIVLVAEAVTWILSKILKKPGLYLARYNLFLLIGLAVLGANWIFKNYMLIAKGIALIP</sequence>
<protein>
    <submittedName>
        <fullName evidence="2">DUF2752 domain-containing protein</fullName>
    </submittedName>
</protein>
<keyword evidence="1" id="KW-1133">Transmembrane helix</keyword>